<feature type="compositionally biased region" description="Polar residues" evidence="6">
    <location>
        <begin position="41"/>
        <end position="58"/>
    </location>
</feature>
<comment type="catalytic activity">
    <reaction evidence="5">
        <text>tRNA(Ser) + L-serine + ATP = L-seryl-tRNA(Ser) + AMP + diphosphate + H(+)</text>
        <dbReference type="Rhea" id="RHEA:12292"/>
        <dbReference type="Rhea" id="RHEA-COMP:9669"/>
        <dbReference type="Rhea" id="RHEA-COMP:9703"/>
        <dbReference type="ChEBI" id="CHEBI:15378"/>
        <dbReference type="ChEBI" id="CHEBI:30616"/>
        <dbReference type="ChEBI" id="CHEBI:33019"/>
        <dbReference type="ChEBI" id="CHEBI:33384"/>
        <dbReference type="ChEBI" id="CHEBI:78442"/>
        <dbReference type="ChEBI" id="CHEBI:78533"/>
        <dbReference type="ChEBI" id="CHEBI:456215"/>
        <dbReference type="EC" id="6.1.1.11"/>
    </reaction>
</comment>
<evidence type="ECO:0000256" key="1">
    <source>
        <dbReference type="ARBA" id="ARBA00010728"/>
    </source>
</evidence>
<dbReference type="Proteomes" id="UP000192491">
    <property type="component" value="Unassembled WGS sequence"/>
</dbReference>
<dbReference type="InterPro" id="IPR010978">
    <property type="entry name" value="tRNA-bd_arm"/>
</dbReference>
<keyword evidence="8" id="KW-0436">Ligase</keyword>
<evidence type="ECO:0000256" key="4">
    <source>
        <dbReference type="ARBA" id="ARBA00047929"/>
    </source>
</evidence>
<dbReference type="Pfam" id="PF02403">
    <property type="entry name" value="Seryl_tRNA_N"/>
    <property type="match status" value="1"/>
</dbReference>
<dbReference type="SUPFAM" id="SSF46589">
    <property type="entry name" value="tRNA-binding arm"/>
    <property type="match status" value="1"/>
</dbReference>
<gene>
    <name evidence="8" type="ORF">BWK73_52410</name>
</gene>
<feature type="non-terminal residue" evidence="8">
    <location>
        <position position="98"/>
    </location>
</feature>
<dbReference type="PANTHER" id="PTHR43697">
    <property type="entry name" value="SERYL-TRNA SYNTHETASE"/>
    <property type="match status" value="1"/>
</dbReference>
<evidence type="ECO:0000256" key="5">
    <source>
        <dbReference type="ARBA" id="ARBA00048823"/>
    </source>
</evidence>
<evidence type="ECO:0000259" key="7">
    <source>
        <dbReference type="Pfam" id="PF02403"/>
    </source>
</evidence>
<dbReference type="EMBL" id="MTEJ01000750">
    <property type="protein sequence ID" value="OQW98464.1"/>
    <property type="molecule type" value="Genomic_DNA"/>
</dbReference>
<comment type="caution">
    <text evidence="8">The sequence shown here is derived from an EMBL/GenBank/DDBJ whole genome shotgun (WGS) entry which is preliminary data.</text>
</comment>
<organism evidence="8 9">
    <name type="scientific">Thiothrix lacustris</name>
    <dbReference type="NCBI Taxonomy" id="525917"/>
    <lineage>
        <taxon>Bacteria</taxon>
        <taxon>Pseudomonadati</taxon>
        <taxon>Pseudomonadota</taxon>
        <taxon>Gammaproteobacteria</taxon>
        <taxon>Thiotrichales</taxon>
        <taxon>Thiotrichaceae</taxon>
        <taxon>Thiothrix</taxon>
    </lineage>
</organism>
<evidence type="ECO:0000313" key="8">
    <source>
        <dbReference type="EMBL" id="OQW98464.1"/>
    </source>
</evidence>
<evidence type="ECO:0000313" key="9">
    <source>
        <dbReference type="Proteomes" id="UP000192491"/>
    </source>
</evidence>
<dbReference type="AlphaFoldDB" id="A0A1Y1Q7Q0"/>
<accession>A0A1Y1Q7Q0</accession>
<dbReference type="PANTHER" id="PTHR43697:SF1">
    <property type="entry name" value="SERINE--TRNA LIGASE"/>
    <property type="match status" value="1"/>
</dbReference>
<feature type="domain" description="Serine-tRNA synthetase type1 N-terminal" evidence="7">
    <location>
        <begin position="1"/>
        <end position="97"/>
    </location>
</feature>
<dbReference type="GO" id="GO:0006412">
    <property type="term" value="P:translation"/>
    <property type="evidence" value="ECO:0007669"/>
    <property type="project" value="UniProtKB-KW"/>
</dbReference>
<dbReference type="GO" id="GO:0004828">
    <property type="term" value="F:serine-tRNA ligase activity"/>
    <property type="evidence" value="ECO:0007669"/>
    <property type="project" value="UniProtKB-EC"/>
</dbReference>
<keyword evidence="3" id="KW-0648">Protein biosynthesis</keyword>
<feature type="region of interest" description="Disordered" evidence="6">
    <location>
        <begin position="41"/>
        <end position="62"/>
    </location>
</feature>
<sequence>MLDPKRLRTELEETAAQLARRGFKLDVDTIRSVEERRKSLQVETQNLQNERNSRSKTIGQAKAKGEDIAPLLAEVANMGDTLKAKEQELARLQSELDA</sequence>
<reference evidence="8 9" key="1">
    <citation type="submission" date="2017-01" db="EMBL/GenBank/DDBJ databases">
        <title>Novel large sulfur bacteria in the metagenomes of groundwater-fed chemosynthetic microbial mats in the Lake Huron basin.</title>
        <authorList>
            <person name="Sharrar A.M."/>
            <person name="Flood B.E."/>
            <person name="Bailey J.V."/>
            <person name="Jones D.S."/>
            <person name="Biddanda B."/>
            <person name="Ruberg S.A."/>
            <person name="Marcus D.N."/>
            <person name="Dick G.J."/>
        </authorList>
    </citation>
    <scope>NUCLEOTIDE SEQUENCE [LARGE SCALE GENOMIC DNA]</scope>
    <source>
        <strain evidence="8">A8</strain>
    </source>
</reference>
<evidence type="ECO:0000256" key="3">
    <source>
        <dbReference type="ARBA" id="ARBA00022917"/>
    </source>
</evidence>
<dbReference type="InterPro" id="IPR042103">
    <property type="entry name" value="SerRS_1_N_sf"/>
</dbReference>
<dbReference type="Gene3D" id="1.10.287.40">
    <property type="entry name" value="Serine-tRNA synthetase, tRNA binding domain"/>
    <property type="match status" value="1"/>
</dbReference>
<keyword evidence="2" id="KW-0963">Cytoplasm</keyword>
<name>A0A1Y1Q7Q0_9GAMM</name>
<protein>
    <submittedName>
        <fullName evidence="8">Serine--tRNA ligase</fullName>
    </submittedName>
</protein>
<dbReference type="InterPro" id="IPR015866">
    <property type="entry name" value="Ser-tRNA-synth_1_N"/>
</dbReference>
<comment type="catalytic activity">
    <reaction evidence="4">
        <text>tRNA(Sec) + L-serine + ATP = L-seryl-tRNA(Sec) + AMP + diphosphate + H(+)</text>
        <dbReference type="Rhea" id="RHEA:42580"/>
        <dbReference type="Rhea" id="RHEA-COMP:9742"/>
        <dbReference type="Rhea" id="RHEA-COMP:10128"/>
        <dbReference type="ChEBI" id="CHEBI:15378"/>
        <dbReference type="ChEBI" id="CHEBI:30616"/>
        <dbReference type="ChEBI" id="CHEBI:33019"/>
        <dbReference type="ChEBI" id="CHEBI:33384"/>
        <dbReference type="ChEBI" id="CHEBI:78442"/>
        <dbReference type="ChEBI" id="CHEBI:78533"/>
        <dbReference type="ChEBI" id="CHEBI:456215"/>
        <dbReference type="EC" id="6.1.1.11"/>
    </reaction>
</comment>
<comment type="similarity">
    <text evidence="1">Belongs to the class-II aminoacyl-tRNA synthetase family. Type-1 seryl-tRNA synthetase subfamily.</text>
</comment>
<proteinExistence type="inferred from homology"/>
<evidence type="ECO:0000256" key="2">
    <source>
        <dbReference type="ARBA" id="ARBA00022490"/>
    </source>
</evidence>
<evidence type="ECO:0000256" key="6">
    <source>
        <dbReference type="SAM" id="MobiDB-lite"/>
    </source>
</evidence>
<dbReference type="GO" id="GO:0000166">
    <property type="term" value="F:nucleotide binding"/>
    <property type="evidence" value="ECO:0007669"/>
    <property type="project" value="InterPro"/>
</dbReference>